<gene>
    <name evidence="1" type="ORF">PDJAM_G00013010</name>
</gene>
<name>A0ACC5YLI4_9TELE</name>
<sequence length="649" mass="70945">MYSLKFFTQDKVEQSAEIKILDGLSEILSSFNPGLATLIPEQRGFIEEVEDVVQSLSNYQWKLLLLFVSADELCVCPGQAASAVEATVRRVEDALDKLHEELDHTLVHVVVWGGRTDGRICECEEGVSADTQTWRRLERATIMANIQENLGALLQKHHQWTDGGNFTVALQSSPTYFDSSDDSLQPVASEVEGRGIAVPCPTHEKPYLYTHRNSPVQPESETHSAEEQIEPLSTSFTCTVTSPSPSVPTSVHFLRPADVNVVAALGDSITAGNGVGASQNNLLGVLTEYRGLSWSIGGNGDLSTVTTLANILRKFNPSLTGFSTGTGKATTTQAFLNQAVAGAKSKDLPSQAQALITRMKSDSRIDFQNHWKVITLFIGGNDLCDYCTNPNDYSADNFVKNIRDALDILHQEVPRVLVNLVEIFNIDPLRQLHQDSSLGCPTWLVESICPCVLNPAEGSSELQALKDMNKAYQTKTRNLVASGRYNTRSNFNVALQPFFRNVFFPVLSNGSPDRSFFAADCFHFSQKSHTLIARALWNNMLEPTSSKTTSINLSAGVTMKCPSTSNPYFSTSGQSLLEYVATPKTANWGSDFSCMHTAPSDTVPASVHRLRPGDINVVAALGDSITAGFGAKAKNILQLLNEERGVSWR</sequence>
<dbReference type="EMBL" id="CM040984">
    <property type="protein sequence ID" value="MCJ8736485.1"/>
    <property type="molecule type" value="Genomic_DNA"/>
</dbReference>
<comment type="caution">
    <text evidence="1">The sequence shown here is derived from an EMBL/GenBank/DDBJ whole genome shotgun (WGS) entry which is preliminary data.</text>
</comment>
<reference evidence="1" key="1">
    <citation type="submission" date="2020-02" db="EMBL/GenBank/DDBJ databases">
        <title>Genome sequencing of the panga catfish, Pangasius djambal.</title>
        <authorList>
            <person name="Wen M."/>
            <person name="Zahm M."/>
            <person name="Roques C."/>
            <person name="Cabau C."/>
            <person name="Klopp C."/>
            <person name="Donnadieu C."/>
            <person name="Jouanno E."/>
            <person name="Avarre J.-C."/>
            <person name="Campet M."/>
            <person name="Ha T."/>
            <person name="Dugue R."/>
            <person name="Lampietro C."/>
            <person name="Louis A."/>
            <person name="Herpin A."/>
            <person name="Echchiki A."/>
            <person name="Berthelot C."/>
            <person name="Parey E."/>
            <person name="Roest-Crollius H."/>
            <person name="Braasch I."/>
            <person name="Postlethwait J.H."/>
            <person name="Bobe J."/>
            <person name="Montfort J."/>
            <person name="Bouchez O."/>
            <person name="Begum T."/>
            <person name="Schartl M."/>
            <person name="Gustiano R."/>
            <person name="Guiguen Y."/>
        </authorList>
    </citation>
    <scope>NUCLEOTIDE SEQUENCE</scope>
    <source>
        <strain evidence="1">Pdj_M5554</strain>
    </source>
</reference>
<keyword evidence="2" id="KW-1185">Reference proteome</keyword>
<dbReference type="Proteomes" id="UP000830395">
    <property type="component" value="Chromosome 10"/>
</dbReference>
<protein>
    <submittedName>
        <fullName evidence="1">Uncharacterized protein</fullName>
    </submittedName>
</protein>
<evidence type="ECO:0000313" key="2">
    <source>
        <dbReference type="Proteomes" id="UP000830395"/>
    </source>
</evidence>
<evidence type="ECO:0000313" key="1">
    <source>
        <dbReference type="EMBL" id="MCJ8736485.1"/>
    </source>
</evidence>
<proteinExistence type="predicted"/>
<organism evidence="1 2">
    <name type="scientific">Pangasius djambal</name>
    <dbReference type="NCBI Taxonomy" id="1691987"/>
    <lineage>
        <taxon>Eukaryota</taxon>
        <taxon>Metazoa</taxon>
        <taxon>Chordata</taxon>
        <taxon>Craniata</taxon>
        <taxon>Vertebrata</taxon>
        <taxon>Euteleostomi</taxon>
        <taxon>Actinopterygii</taxon>
        <taxon>Neopterygii</taxon>
        <taxon>Teleostei</taxon>
        <taxon>Ostariophysi</taxon>
        <taxon>Siluriformes</taxon>
        <taxon>Pangasiidae</taxon>
        <taxon>Pangasius</taxon>
    </lineage>
</organism>
<accession>A0ACC5YLI4</accession>